<dbReference type="Proteomes" id="UP000292884">
    <property type="component" value="Unassembled WGS sequence"/>
</dbReference>
<dbReference type="GO" id="GO:0006313">
    <property type="term" value="P:DNA transposition"/>
    <property type="evidence" value="ECO:0007669"/>
    <property type="project" value="InterPro"/>
</dbReference>
<dbReference type="OrthoDB" id="9794403at2"/>
<dbReference type="InterPro" id="IPR052715">
    <property type="entry name" value="RAYT_transposase"/>
</dbReference>
<dbReference type="GO" id="GO:0043565">
    <property type="term" value="F:sequence-specific DNA binding"/>
    <property type="evidence" value="ECO:0007669"/>
    <property type="project" value="TreeGrafter"/>
</dbReference>
<dbReference type="PANTHER" id="PTHR36966">
    <property type="entry name" value="REP-ASSOCIATED TYROSINE TRANSPOSASE"/>
    <property type="match status" value="1"/>
</dbReference>
<dbReference type="EMBL" id="SJSK01000004">
    <property type="protein sequence ID" value="TCC89330.1"/>
    <property type="molecule type" value="Genomic_DNA"/>
</dbReference>
<evidence type="ECO:0000313" key="3">
    <source>
        <dbReference type="Proteomes" id="UP000292884"/>
    </source>
</evidence>
<accession>A0A4R0MR27</accession>
<protein>
    <submittedName>
        <fullName evidence="2">Transposase</fullName>
    </submittedName>
</protein>
<dbReference type="Gene3D" id="3.30.70.1290">
    <property type="entry name" value="Transposase IS200-like"/>
    <property type="match status" value="1"/>
</dbReference>
<dbReference type="RefSeq" id="WP_131554317.1">
    <property type="nucleotide sequence ID" value="NZ_SJSK01000004.1"/>
</dbReference>
<evidence type="ECO:0000313" key="2">
    <source>
        <dbReference type="EMBL" id="TCC89330.1"/>
    </source>
</evidence>
<name>A0A4R0MR27_9SPHI</name>
<reference evidence="2 3" key="1">
    <citation type="submission" date="2019-02" db="EMBL/GenBank/DDBJ databases">
        <title>Pedobacter sp. RP-1-13 sp. nov., isolated from Arctic soil.</title>
        <authorList>
            <person name="Dahal R.H."/>
        </authorList>
    </citation>
    <scope>NUCLEOTIDE SEQUENCE [LARGE SCALE GENOMIC DNA]</scope>
    <source>
        <strain evidence="2 3">RP-1-13</strain>
    </source>
</reference>
<comment type="caution">
    <text evidence="2">The sequence shown here is derived from an EMBL/GenBank/DDBJ whole genome shotgun (WGS) entry which is preliminary data.</text>
</comment>
<dbReference type="InterPro" id="IPR036515">
    <property type="entry name" value="Transposase_17_sf"/>
</dbReference>
<dbReference type="PANTHER" id="PTHR36966:SF1">
    <property type="entry name" value="REP-ASSOCIATED TYROSINE TRANSPOSASE"/>
    <property type="match status" value="1"/>
</dbReference>
<feature type="domain" description="Transposase IS200-like" evidence="1">
    <location>
        <begin position="29"/>
        <end position="176"/>
    </location>
</feature>
<dbReference type="SUPFAM" id="SSF143422">
    <property type="entry name" value="Transposase IS200-like"/>
    <property type="match status" value="1"/>
</dbReference>
<dbReference type="GO" id="GO:0004803">
    <property type="term" value="F:transposase activity"/>
    <property type="evidence" value="ECO:0007669"/>
    <property type="project" value="InterPro"/>
</dbReference>
<evidence type="ECO:0000259" key="1">
    <source>
        <dbReference type="SMART" id="SM01321"/>
    </source>
</evidence>
<organism evidence="2 3">
    <name type="scientific">Pedobacter frigiditerrae</name>
    <dbReference type="NCBI Taxonomy" id="2530452"/>
    <lineage>
        <taxon>Bacteria</taxon>
        <taxon>Pseudomonadati</taxon>
        <taxon>Bacteroidota</taxon>
        <taxon>Sphingobacteriia</taxon>
        <taxon>Sphingobacteriales</taxon>
        <taxon>Sphingobacteriaceae</taxon>
        <taxon>Pedobacter</taxon>
    </lineage>
</organism>
<dbReference type="AlphaFoldDB" id="A0A4R0MR27"/>
<dbReference type="SMART" id="SM01321">
    <property type="entry name" value="Y1_Tnp"/>
    <property type="match status" value="1"/>
</dbReference>
<gene>
    <name evidence="2" type="ORF">EZ428_16680</name>
</gene>
<proteinExistence type="predicted"/>
<dbReference type="InterPro" id="IPR002686">
    <property type="entry name" value="Transposase_17"/>
</dbReference>
<sequence length="189" mass="21861">MSRDVINKSKYNPLIHNRQSIRLKGYDYSKEGLYFITTCCKDRTHLFGEIVCDEMILNDAGKMVEGEWLALPNRYNNIKLHEFIVMPNHFHSILEIIEGATLVVAPIEGQPQGIAPTTVGEIVGSFKSKTTVEYINGVKNLNWKPFDSKVWQRNYHESIIRSENSYINISSYIIKNPANFKEDKFFNRI</sequence>
<keyword evidence="3" id="KW-1185">Reference proteome</keyword>